<name>A0A173VGY5_9FIRM</name>
<proteinExistence type="predicted"/>
<evidence type="ECO:0000313" key="2">
    <source>
        <dbReference type="Proteomes" id="UP000095673"/>
    </source>
</evidence>
<reference evidence="1 2" key="1">
    <citation type="submission" date="2015-09" db="EMBL/GenBank/DDBJ databases">
        <authorList>
            <consortium name="Pathogen Informatics"/>
        </authorList>
    </citation>
    <scope>NUCLEOTIDE SEQUENCE [LARGE SCALE GENOMIC DNA]</scope>
    <source>
        <strain evidence="1 2">2789STDY5834968</strain>
    </source>
</reference>
<protein>
    <submittedName>
        <fullName evidence="1">Uncharacterized protein</fullName>
    </submittedName>
</protein>
<dbReference type="EMBL" id="CYXM01000018">
    <property type="protein sequence ID" value="CUN26324.1"/>
    <property type="molecule type" value="Genomic_DNA"/>
</dbReference>
<dbReference type="Proteomes" id="UP000095673">
    <property type="component" value="Unassembled WGS sequence"/>
</dbReference>
<evidence type="ECO:0000313" key="1">
    <source>
        <dbReference type="EMBL" id="CUN26324.1"/>
    </source>
</evidence>
<dbReference type="AlphaFoldDB" id="A0A173VGY5"/>
<gene>
    <name evidence="1" type="ORF">ERS852580_03039</name>
</gene>
<dbReference type="RefSeq" id="WP_055238628.1">
    <property type="nucleotide sequence ID" value="NZ_CYXM01000018.1"/>
</dbReference>
<accession>A0A173VGY5</accession>
<sequence length="149" mass="17566">MEELKRVHLRPLVSGDFIIDGITYKGQHIEKKLDVQSVNLCLMMQFYIDIKLTTGREYRIWYHDMDMSRVSVPMYINKYKVRATYLHALYAIVAEVSYYLSGFSKEINRDYLINTKEISKFYINRDVDIIIKELLKAAGIDEEGLLDKI</sequence>
<organism evidence="1 2">
    <name type="scientific">Agathobacter rectalis</name>
    <dbReference type="NCBI Taxonomy" id="39491"/>
    <lineage>
        <taxon>Bacteria</taxon>
        <taxon>Bacillati</taxon>
        <taxon>Bacillota</taxon>
        <taxon>Clostridia</taxon>
        <taxon>Lachnospirales</taxon>
        <taxon>Lachnospiraceae</taxon>
        <taxon>Agathobacter</taxon>
    </lineage>
</organism>